<dbReference type="InterPro" id="IPR011765">
    <property type="entry name" value="Pept_M16_N"/>
</dbReference>
<feature type="domain" description="Peptidase M16 N-terminal" evidence="4">
    <location>
        <begin position="60"/>
        <end position="205"/>
    </location>
</feature>
<feature type="domain" description="Peptidase M16 N-terminal" evidence="4">
    <location>
        <begin position="511"/>
        <end position="635"/>
    </location>
</feature>
<dbReference type="Pfam" id="PF00675">
    <property type="entry name" value="Peptidase_M16"/>
    <property type="match status" value="2"/>
</dbReference>
<comment type="caution">
    <text evidence="6">The sequence shown here is derived from an EMBL/GenBank/DDBJ whole genome shotgun (WGS) entry which is preliminary data.</text>
</comment>
<feature type="chain" id="PRO_5036960336" evidence="3">
    <location>
        <begin position="30"/>
        <end position="934"/>
    </location>
</feature>
<dbReference type="Pfam" id="PF05193">
    <property type="entry name" value="Peptidase_M16_C"/>
    <property type="match status" value="2"/>
</dbReference>
<evidence type="ECO:0000256" key="3">
    <source>
        <dbReference type="SAM" id="SignalP"/>
    </source>
</evidence>
<dbReference type="GO" id="GO:0046872">
    <property type="term" value="F:metal ion binding"/>
    <property type="evidence" value="ECO:0007669"/>
    <property type="project" value="InterPro"/>
</dbReference>
<dbReference type="EMBL" id="JAGQHR010000271">
    <property type="protein sequence ID" value="MCA9727967.1"/>
    <property type="molecule type" value="Genomic_DNA"/>
</dbReference>
<dbReference type="GO" id="GO:0006508">
    <property type="term" value="P:proteolysis"/>
    <property type="evidence" value="ECO:0007669"/>
    <property type="project" value="InterPro"/>
</dbReference>
<dbReference type="Proteomes" id="UP000697710">
    <property type="component" value="Unassembled WGS sequence"/>
</dbReference>
<evidence type="ECO:0000313" key="6">
    <source>
        <dbReference type="EMBL" id="MCA9727967.1"/>
    </source>
</evidence>
<dbReference type="InterPro" id="IPR001431">
    <property type="entry name" value="Pept_M16_Zn_BS"/>
</dbReference>
<accession>A0A956LZP2</accession>
<keyword evidence="3" id="KW-0732">Signal</keyword>
<dbReference type="SUPFAM" id="SSF63411">
    <property type="entry name" value="LuxS/MPP-like metallohydrolase"/>
    <property type="match status" value="4"/>
</dbReference>
<dbReference type="InterPro" id="IPR050361">
    <property type="entry name" value="MPP/UQCRC_Complex"/>
</dbReference>
<dbReference type="PANTHER" id="PTHR11851">
    <property type="entry name" value="METALLOPROTEASE"/>
    <property type="match status" value="1"/>
</dbReference>
<dbReference type="GO" id="GO:0004222">
    <property type="term" value="F:metalloendopeptidase activity"/>
    <property type="evidence" value="ECO:0007669"/>
    <property type="project" value="InterPro"/>
</dbReference>
<sequence length="934" mass="102780">MSRAVFRTTSALFALVFLGLLPAIGSAQSGSPDALPSGVKFVVTVEGISQYQLDNGLEVILFPDPSQATTTVNITYRVGSLHEGYGETGMAHLLEHLLFKGSTKHTNIPDELTSHGARPNGSTWFDRTNYFETFAATDENLEWALDLESDRMVNSFVAQKDLDSEMSVVRNEFEIGENDPQAILEERVYSTAYLWHNYGNSTIGARSDIEAVPIERLQAFYHLWYRPENAVLVVAGKFDPTRTLALIQKKFGGIQNPAIAMPPVYTREPAQDGERSVTLRRVGELQAAAVAYHIPAGSHPDFPPLEVLAHVLGSSPSGRLHKSLVETGRATSVDARADRFKDPALFLLTAEVAKDKDVVAVQNELIHTAENVAGAPPTDEEVQRAVNALLRQWETTMRNTSWAAINLSEWASMGDWRLVFLNRDRLREVHPADVARVAQAYLVDSNRTTGLYLPTKEARRVEIPEVTDLPQMLASYQGGEAMAMGEDFDASPANIMARMESFTLANGMEVMLLPKKTRGETVDMDLNLHFGSLESLRGLAQVSDLTGDMLMRGTTTHTRAQIRDELDKLQATLRVRGGGSEASANLEVTRPNLTAALDLVADILRHPAFDAEEFRQLKEERLVDLEQSKTEPGAIAFTGLNRHLSPYPADDPRATLTPDEEITRVKAVEPAALSEFFQKFYGASQGQIAIAGDFDPAEVKAQLEKLFGDWNSAAPFERIVTDYDHRASLIDKIQVPDKESASMAAGLRIQLNQDDADYPAMVLGSYMLGGGFLNSRLATRIRQQEGLSYAVGARFFAPAVGNNARLTAFAMYAPQNDARLVEAFQDEMRKAVEVPFTADEVKEAKSGWLQRQQVSRSNDSELVRDLTDLSYNDLTIEWQSRLEDKVAGLTPEQIFAAMKKYIVPGDVSIVRAGDFEKAAAAEGSSGTSSSSVVD</sequence>
<evidence type="ECO:0000313" key="7">
    <source>
        <dbReference type="Proteomes" id="UP000697710"/>
    </source>
</evidence>
<reference evidence="6" key="1">
    <citation type="submission" date="2020-04" db="EMBL/GenBank/DDBJ databases">
        <authorList>
            <person name="Zhang T."/>
        </authorList>
    </citation>
    <scope>NUCLEOTIDE SEQUENCE</scope>
    <source>
        <strain evidence="6">HKST-UBA01</strain>
    </source>
</reference>
<feature type="domain" description="Peptidase M16 C-terminal" evidence="5">
    <location>
        <begin position="214"/>
        <end position="389"/>
    </location>
</feature>
<evidence type="ECO:0000256" key="1">
    <source>
        <dbReference type="ARBA" id="ARBA00007261"/>
    </source>
</evidence>
<evidence type="ECO:0000259" key="4">
    <source>
        <dbReference type="Pfam" id="PF00675"/>
    </source>
</evidence>
<proteinExistence type="inferred from homology"/>
<reference evidence="6" key="2">
    <citation type="journal article" date="2021" name="Microbiome">
        <title>Successional dynamics and alternative stable states in a saline activated sludge microbial community over 9 years.</title>
        <authorList>
            <person name="Wang Y."/>
            <person name="Ye J."/>
            <person name="Ju F."/>
            <person name="Liu L."/>
            <person name="Boyd J.A."/>
            <person name="Deng Y."/>
            <person name="Parks D.H."/>
            <person name="Jiang X."/>
            <person name="Yin X."/>
            <person name="Woodcroft B.J."/>
            <person name="Tyson G.W."/>
            <person name="Hugenholtz P."/>
            <person name="Polz M.F."/>
            <person name="Zhang T."/>
        </authorList>
    </citation>
    <scope>NUCLEOTIDE SEQUENCE</scope>
    <source>
        <strain evidence="6">HKST-UBA01</strain>
    </source>
</reference>
<protein>
    <submittedName>
        <fullName evidence="6">Insulinase family protein</fullName>
    </submittedName>
</protein>
<dbReference type="InterPro" id="IPR007863">
    <property type="entry name" value="Peptidase_M16_C"/>
</dbReference>
<dbReference type="AlphaFoldDB" id="A0A956LZP2"/>
<evidence type="ECO:0000259" key="5">
    <source>
        <dbReference type="Pfam" id="PF05193"/>
    </source>
</evidence>
<gene>
    <name evidence="6" type="ORF">KC729_09815</name>
</gene>
<dbReference type="InterPro" id="IPR011249">
    <property type="entry name" value="Metalloenz_LuxS/M16"/>
</dbReference>
<comment type="similarity">
    <text evidence="1 2">Belongs to the peptidase M16 family.</text>
</comment>
<dbReference type="PANTHER" id="PTHR11851:SF49">
    <property type="entry name" value="MITOCHONDRIAL-PROCESSING PEPTIDASE SUBUNIT ALPHA"/>
    <property type="match status" value="1"/>
</dbReference>
<dbReference type="PROSITE" id="PS00143">
    <property type="entry name" value="INSULINASE"/>
    <property type="match status" value="1"/>
</dbReference>
<organism evidence="6 7">
    <name type="scientific">Eiseniibacteriota bacterium</name>
    <dbReference type="NCBI Taxonomy" id="2212470"/>
    <lineage>
        <taxon>Bacteria</taxon>
        <taxon>Candidatus Eiseniibacteriota</taxon>
    </lineage>
</organism>
<name>A0A956LZP2_UNCEI</name>
<feature type="signal peptide" evidence="3">
    <location>
        <begin position="1"/>
        <end position="29"/>
    </location>
</feature>
<evidence type="ECO:0000256" key="2">
    <source>
        <dbReference type="RuleBase" id="RU004447"/>
    </source>
</evidence>
<dbReference type="Gene3D" id="3.30.830.10">
    <property type="entry name" value="Metalloenzyme, LuxS/M16 peptidase-like"/>
    <property type="match status" value="4"/>
</dbReference>
<feature type="domain" description="Peptidase M16 C-terminal" evidence="5">
    <location>
        <begin position="669"/>
        <end position="846"/>
    </location>
</feature>